<feature type="binding site" evidence="18">
    <location>
        <position position="416"/>
    </location>
    <ligand>
        <name>FAD</name>
        <dbReference type="ChEBI" id="CHEBI:57692"/>
    </ligand>
</feature>
<evidence type="ECO:0000256" key="10">
    <source>
        <dbReference type="ARBA" id="ARBA00022827"/>
    </source>
</evidence>
<evidence type="ECO:0000256" key="18">
    <source>
        <dbReference type="PIRSR" id="PIRSR000127-2"/>
    </source>
</evidence>
<dbReference type="Gene3D" id="3.10.20.30">
    <property type="match status" value="1"/>
</dbReference>
<evidence type="ECO:0000256" key="9">
    <source>
        <dbReference type="ARBA" id="ARBA00022723"/>
    </source>
</evidence>
<dbReference type="GO" id="GO:0005506">
    <property type="term" value="F:iron ion binding"/>
    <property type="evidence" value="ECO:0007669"/>
    <property type="project" value="InterPro"/>
</dbReference>
<evidence type="ECO:0000256" key="7">
    <source>
        <dbReference type="ARBA" id="ARBA00022630"/>
    </source>
</evidence>
<dbReference type="InterPro" id="IPR000674">
    <property type="entry name" value="Ald_Oxase/Xan_DH_a/b"/>
</dbReference>
<dbReference type="InterPro" id="IPR046867">
    <property type="entry name" value="AldOxase/xan_DH_MoCoBD2"/>
</dbReference>
<dbReference type="Pfam" id="PF01315">
    <property type="entry name" value="Ald_Xan_dh_C"/>
    <property type="match status" value="1"/>
</dbReference>
<dbReference type="Gene3D" id="1.10.150.120">
    <property type="entry name" value="[2Fe-2S]-binding domain"/>
    <property type="match status" value="1"/>
</dbReference>
<feature type="binding site" evidence="19">
    <location>
        <position position="53"/>
    </location>
    <ligand>
        <name>[2Fe-2S] cluster</name>
        <dbReference type="ChEBI" id="CHEBI:190135"/>
        <label>1</label>
    </ligand>
</feature>
<dbReference type="SMART" id="SM01008">
    <property type="entry name" value="Ald_Xan_dh_C"/>
    <property type="match status" value="1"/>
</dbReference>
<evidence type="ECO:0000256" key="5">
    <source>
        <dbReference type="ARBA" id="ARBA00011738"/>
    </source>
</evidence>
<dbReference type="Pfam" id="PF20256">
    <property type="entry name" value="MoCoBD_2"/>
    <property type="match status" value="1"/>
</dbReference>
<dbReference type="InterPro" id="IPR002346">
    <property type="entry name" value="Mopterin_DH_FAD-bd"/>
</dbReference>
<dbReference type="FunFam" id="3.10.20.30:FF:000012">
    <property type="entry name" value="Xanthine dehydrogenase/oxidase"/>
    <property type="match status" value="1"/>
</dbReference>
<dbReference type="InterPro" id="IPR037165">
    <property type="entry name" value="AldOxase/xan_DH_Mopterin-bd_sf"/>
</dbReference>
<evidence type="ECO:0000256" key="19">
    <source>
        <dbReference type="PIRSR" id="PIRSR000127-3"/>
    </source>
</evidence>
<dbReference type="SUPFAM" id="SSF54665">
    <property type="entry name" value="CO dehydrogenase molybdoprotein N-domain-like"/>
    <property type="match status" value="1"/>
</dbReference>
<keyword evidence="12 19" id="KW-0408">Iron</keyword>
<dbReference type="InterPro" id="IPR036010">
    <property type="entry name" value="2Fe-2S_ferredoxin-like_sf"/>
</dbReference>
<dbReference type="InterPro" id="IPR006058">
    <property type="entry name" value="2Fe2S_fd_BS"/>
</dbReference>
<dbReference type="Gene3D" id="3.30.390.50">
    <property type="entry name" value="CO dehydrogenase flavoprotein, C-terminal domain"/>
    <property type="match status" value="1"/>
</dbReference>
<comment type="caution">
    <text evidence="21">The sequence shown here is derived from an EMBL/GenBank/DDBJ whole genome shotgun (WGS) entry which is preliminary data.</text>
</comment>
<dbReference type="InterPro" id="IPR002888">
    <property type="entry name" value="2Fe-2S-bd"/>
</dbReference>
<dbReference type="Pfam" id="PF00111">
    <property type="entry name" value="Fer2"/>
    <property type="match status" value="1"/>
</dbReference>
<comment type="subunit">
    <text evidence="5">Homodimer.</text>
</comment>
<dbReference type="InterPro" id="IPR036683">
    <property type="entry name" value="CO_DH_flav_C_dom_sf"/>
</dbReference>
<evidence type="ECO:0000256" key="12">
    <source>
        <dbReference type="ARBA" id="ARBA00023004"/>
    </source>
</evidence>
<keyword evidence="6" id="KW-0500">Molybdenum</keyword>
<evidence type="ECO:0000259" key="20">
    <source>
        <dbReference type="PROSITE" id="PS51387"/>
    </source>
</evidence>
<dbReference type="SUPFAM" id="SSF55447">
    <property type="entry name" value="CO dehydrogenase flavoprotein C-terminal domain-like"/>
    <property type="match status" value="1"/>
</dbReference>
<dbReference type="EMBL" id="JACEFF010000928">
    <property type="protein sequence ID" value="KAH9628152.1"/>
    <property type="molecule type" value="Genomic_DNA"/>
</dbReference>
<dbReference type="GO" id="GO:0005777">
    <property type="term" value="C:peroxisome"/>
    <property type="evidence" value="ECO:0007669"/>
    <property type="project" value="UniProtKB-SubCell"/>
</dbReference>
<dbReference type="PANTHER" id="PTHR11908:SF132">
    <property type="entry name" value="ALDEHYDE OXIDASE 1-RELATED"/>
    <property type="match status" value="1"/>
</dbReference>
<keyword evidence="15" id="KW-0576">Peroxisome</keyword>
<dbReference type="Pfam" id="PF01799">
    <property type="entry name" value="Fer2_2"/>
    <property type="match status" value="1"/>
</dbReference>
<evidence type="ECO:0000313" key="21">
    <source>
        <dbReference type="EMBL" id="KAH9628152.1"/>
    </source>
</evidence>
<evidence type="ECO:0000256" key="6">
    <source>
        <dbReference type="ARBA" id="ARBA00022505"/>
    </source>
</evidence>
<dbReference type="SUPFAM" id="SSF56003">
    <property type="entry name" value="Molybdenum cofactor-binding domain"/>
    <property type="match status" value="1"/>
</dbReference>
<dbReference type="InterPro" id="IPR016169">
    <property type="entry name" value="FAD-bd_PCMH_sub2"/>
</dbReference>
<dbReference type="SUPFAM" id="SSF47741">
    <property type="entry name" value="CO dehydrogenase ISP C-domain like"/>
    <property type="match status" value="1"/>
</dbReference>
<dbReference type="InterPro" id="IPR005107">
    <property type="entry name" value="CO_DH_flav_C"/>
</dbReference>
<evidence type="ECO:0000313" key="22">
    <source>
        <dbReference type="Proteomes" id="UP000814243"/>
    </source>
</evidence>
<dbReference type="InterPro" id="IPR016166">
    <property type="entry name" value="FAD-bd_PCMH"/>
</dbReference>
<dbReference type="Gene3D" id="3.90.1170.50">
    <property type="entry name" value="Aldehyde oxidase/xanthine dehydrogenase, a/b hammerhead"/>
    <property type="match status" value="1"/>
</dbReference>
<dbReference type="Pfam" id="PF00941">
    <property type="entry name" value="FAD_binding_5"/>
    <property type="match status" value="1"/>
</dbReference>
<feature type="binding site" evidence="19">
    <location>
        <position position="121"/>
    </location>
    <ligand>
        <name>[2Fe-2S] cluster</name>
        <dbReference type="ChEBI" id="CHEBI:190135"/>
        <label>2</label>
    </ligand>
</feature>
<comment type="subcellular location">
    <subcellularLocation>
        <location evidence="3">Peroxisome</location>
    </subcellularLocation>
</comment>
<comment type="cofactor">
    <cofactor evidence="19">
        <name>[2Fe-2S] cluster</name>
        <dbReference type="ChEBI" id="CHEBI:190135"/>
    </cofactor>
    <text evidence="19">Binds 2 [2Fe-2S] clusters.</text>
</comment>
<evidence type="ECO:0000256" key="1">
    <source>
        <dbReference type="ARBA" id="ARBA00001924"/>
    </source>
</evidence>
<dbReference type="GO" id="GO:0071949">
    <property type="term" value="F:FAD binding"/>
    <property type="evidence" value="ECO:0007669"/>
    <property type="project" value="InterPro"/>
</dbReference>
<organism evidence="21 22">
    <name type="scientific">Spodoptera exigua</name>
    <name type="common">Beet armyworm</name>
    <name type="synonym">Noctua fulgens</name>
    <dbReference type="NCBI Taxonomy" id="7107"/>
    <lineage>
        <taxon>Eukaryota</taxon>
        <taxon>Metazoa</taxon>
        <taxon>Ecdysozoa</taxon>
        <taxon>Arthropoda</taxon>
        <taxon>Hexapoda</taxon>
        <taxon>Insecta</taxon>
        <taxon>Pterygota</taxon>
        <taxon>Neoptera</taxon>
        <taxon>Endopterygota</taxon>
        <taxon>Lepidoptera</taxon>
        <taxon>Glossata</taxon>
        <taxon>Ditrysia</taxon>
        <taxon>Noctuoidea</taxon>
        <taxon>Noctuidae</taxon>
        <taxon>Amphipyrinae</taxon>
        <taxon>Spodoptera</taxon>
    </lineage>
</organism>
<proteinExistence type="inferred from homology"/>
<evidence type="ECO:0000256" key="4">
    <source>
        <dbReference type="ARBA" id="ARBA00006849"/>
    </source>
</evidence>
<evidence type="ECO:0000256" key="3">
    <source>
        <dbReference type="ARBA" id="ARBA00004275"/>
    </source>
</evidence>
<evidence type="ECO:0000256" key="2">
    <source>
        <dbReference type="ARBA" id="ARBA00001974"/>
    </source>
</evidence>
<sequence>MDLTVTKDRVFFTINGRKYSAGSEFTVDLTLNQFIRQYGEFRGTKYMCREGGCGACVVNVRTHVAGTQEYATFSVNSCLVAIMSCDGWDITTIEGIGNRKIGYNIIQKRLNHFFGSQCGYCSPGFVMSMYSLAQGSDRHLTEAEIENSFGSNLCRCTGYRPILEAFKSFAVYPDANILKKIKDIEDISEQICPKSGKTCGGTCGINEDWCLVNMNNTSASDLPKKISLADGRLWFSVSDIRSIFAALDDVGYESYMLVAGNTAKGVRPMLFYPKLLIDVSDVKELATHYMDVNLVLGANMTLTDTMHLFKELAQSNEDFWYLHILYEHLDKVAHIPVRNIGTLAGNLALKNSDPSFQSDIFLLLDCVGASVTLVDRNMSQTEMNLPEFLTTNLKGKVITQIKLRPLSRHYELVTYKITPREQNAQADVNSAFLLKFNSHTHLVEEASIVYGNINPSFTHAYETERFLIGRNIFNNNVLQSALHILEREIDPSIRPPYPPPCVRKKVALGLFYKCVIKLCPKDILNPIYKSGATTPSDDRPPVSRSYQEYDTDKKDYPITQPLLKKEGMIQCAGEAEYCDDIPTIKDEVFAAFVLSTVARGDIESIDGSEVMKEDGVLAVLTSADIPGVNTILRGDFLLMFENEELLASTKVKFYNQPVAIVVATSQELADKMAHLVKVNYKNVPKKPLIFTIEDAIHAPKEENRLIPYPGIVPTDRGANVRKIIKGKFISPMQYHHMMELHTTITKPVDEEHIMDHIAEELNADPIEVRMANYRREDNDLPKLVPMFLERINFKERLNNVKEFNHLNRWKKRGIRMNNMAFPTAYIGNYGALVSVYHGDGSVIVNIGGIEMGQGIFTKMAQVAADQFDVPVETVTVLPCYNFTTPNNFATASSITSECCAYSVIRCCDQIKARLAPFRAARPTASWQEIVFEADRQGVLLQANYQTSQNDPRLVNYSIFGIAVTEVEVDILTGSKWVVRADIFEDVGRSLNPAIDVGQVEGAFVMATSLWLIENIVYNEHTGELYSDRTWTYKIIGAKDIPYDFRVYLRRKRPNPVGILGSKAVGEPPGCLGHVVVNSLRVAVKSSRKDSGYHPDFVNLQVPVNMESLVEAADVRIEEFLLY</sequence>
<dbReference type="InterPro" id="IPR036318">
    <property type="entry name" value="FAD-bd_PCMH-like_sf"/>
</dbReference>
<protein>
    <recommendedName>
        <fullName evidence="20">FAD-binding PCMH-type domain-containing protein</fullName>
    </recommendedName>
</protein>
<name>A0A922M0N6_SPOEX</name>
<dbReference type="GO" id="GO:0051537">
    <property type="term" value="F:2 iron, 2 sulfur cluster binding"/>
    <property type="evidence" value="ECO:0007669"/>
    <property type="project" value="UniProtKB-KW"/>
</dbReference>
<dbReference type="Pfam" id="PF03450">
    <property type="entry name" value="CO_deh_flav_C"/>
    <property type="match status" value="1"/>
</dbReference>
<comment type="similarity">
    <text evidence="4">Belongs to the xanthine dehydrogenase family.</text>
</comment>
<feature type="binding site" evidence="19">
    <location>
        <position position="154"/>
    </location>
    <ligand>
        <name>[2Fe-2S] cluster</name>
        <dbReference type="ChEBI" id="CHEBI:190135"/>
        <label>2</label>
    </ligand>
</feature>
<accession>A0A922M0N6</accession>
<evidence type="ECO:0000256" key="17">
    <source>
        <dbReference type="PIRSR" id="PIRSR000127-1"/>
    </source>
</evidence>
<dbReference type="SMART" id="SM01092">
    <property type="entry name" value="CO_deh_flav_C"/>
    <property type="match status" value="1"/>
</dbReference>
<keyword evidence="10 18" id="KW-0274">FAD</keyword>
<dbReference type="InterPro" id="IPR001041">
    <property type="entry name" value="2Fe-2S_ferredoxin-type"/>
</dbReference>
<dbReference type="PANTHER" id="PTHR11908">
    <property type="entry name" value="XANTHINE DEHYDROGENASE"/>
    <property type="match status" value="1"/>
</dbReference>
<dbReference type="InterPro" id="IPR036856">
    <property type="entry name" value="Ald_Oxase/Xan_DH_a/b_sf"/>
</dbReference>
<dbReference type="CDD" id="cd00207">
    <property type="entry name" value="fer2"/>
    <property type="match status" value="1"/>
</dbReference>
<dbReference type="FunFam" id="3.30.390.50:FF:000003">
    <property type="entry name" value="Aldehyde oxidase1"/>
    <property type="match status" value="1"/>
</dbReference>
<dbReference type="SUPFAM" id="SSF54292">
    <property type="entry name" value="2Fe-2S ferredoxin-like"/>
    <property type="match status" value="1"/>
</dbReference>
<dbReference type="FunFam" id="3.30.365.10:FF:000002">
    <property type="entry name" value="Xanthine dehydrogenase oxidase"/>
    <property type="match status" value="1"/>
</dbReference>
<dbReference type="Gene3D" id="3.30.365.10">
    <property type="entry name" value="Aldehyde oxidase/xanthine dehydrogenase, molybdopterin binding domain"/>
    <property type="match status" value="3"/>
</dbReference>
<dbReference type="Gene3D" id="3.30.465.10">
    <property type="match status" value="1"/>
</dbReference>
<evidence type="ECO:0000256" key="8">
    <source>
        <dbReference type="ARBA" id="ARBA00022714"/>
    </source>
</evidence>
<dbReference type="AlphaFoldDB" id="A0A922M0N6"/>
<evidence type="ECO:0000256" key="15">
    <source>
        <dbReference type="ARBA" id="ARBA00023140"/>
    </source>
</evidence>
<dbReference type="SUPFAM" id="SSF56176">
    <property type="entry name" value="FAD-binding/transporter-associated domain-like"/>
    <property type="match status" value="1"/>
</dbReference>
<dbReference type="InterPro" id="IPR016208">
    <property type="entry name" value="Ald_Oxase/xanthine_DH-like"/>
</dbReference>
<feature type="active site" description="Proton acceptor" evidence="17">
    <location>
        <position position="1066"/>
    </location>
</feature>
<dbReference type="InterPro" id="IPR036884">
    <property type="entry name" value="2Fe-2S-bd_dom_sf"/>
</dbReference>
<keyword evidence="14" id="KW-0520">NAD</keyword>
<keyword evidence="11" id="KW-0560">Oxidoreductase</keyword>
<comment type="cofactor">
    <cofactor evidence="1">
        <name>Mo-molybdopterin</name>
        <dbReference type="ChEBI" id="CHEBI:71302"/>
    </cofactor>
</comment>
<keyword evidence="7" id="KW-0285">Flavoprotein</keyword>
<dbReference type="PIRSF" id="PIRSF000127">
    <property type="entry name" value="Xanthine_DH"/>
    <property type="match status" value="1"/>
</dbReference>
<feature type="binding site" evidence="19">
    <location>
        <position position="156"/>
    </location>
    <ligand>
        <name>[2Fe-2S] cluster</name>
        <dbReference type="ChEBI" id="CHEBI:190135"/>
        <label>2</label>
    </ligand>
</feature>
<feature type="binding site" evidence="19">
    <location>
        <position position="78"/>
    </location>
    <ligand>
        <name>[2Fe-2S] cluster</name>
        <dbReference type="ChEBI" id="CHEBI:190135"/>
        <label>1</label>
    </ligand>
</feature>
<evidence type="ECO:0000256" key="11">
    <source>
        <dbReference type="ARBA" id="ARBA00023002"/>
    </source>
</evidence>
<dbReference type="GO" id="GO:0016491">
    <property type="term" value="F:oxidoreductase activity"/>
    <property type="evidence" value="ECO:0007669"/>
    <property type="project" value="UniProtKB-KW"/>
</dbReference>
<evidence type="ECO:0000256" key="14">
    <source>
        <dbReference type="ARBA" id="ARBA00023027"/>
    </source>
</evidence>
<feature type="binding site" evidence="19">
    <location>
        <position position="118"/>
    </location>
    <ligand>
        <name>[2Fe-2S] cluster</name>
        <dbReference type="ChEBI" id="CHEBI:190135"/>
        <label>2</label>
    </ligand>
</feature>
<keyword evidence="9 19" id="KW-0479">Metal-binding</keyword>
<comment type="cofactor">
    <cofactor evidence="2 18">
        <name>FAD</name>
        <dbReference type="ChEBI" id="CHEBI:57692"/>
    </cofactor>
</comment>
<gene>
    <name evidence="21" type="ORF">HF086_018368</name>
</gene>
<feature type="binding site" evidence="19">
    <location>
        <position position="56"/>
    </location>
    <ligand>
        <name>[2Fe-2S] cluster</name>
        <dbReference type="ChEBI" id="CHEBI:190135"/>
        <label>1</label>
    </ligand>
</feature>
<feature type="binding site" evidence="19">
    <location>
        <position position="48"/>
    </location>
    <ligand>
        <name>[2Fe-2S] cluster</name>
        <dbReference type="ChEBI" id="CHEBI:190135"/>
        <label>1</label>
    </ligand>
</feature>
<comment type="cofactor">
    <cofactor evidence="16">
        <name>[2Fe-2S] cluster</name>
        <dbReference type="ChEBI" id="CHEBI:190135"/>
    </cofactor>
</comment>
<evidence type="ECO:0000256" key="16">
    <source>
        <dbReference type="ARBA" id="ARBA00034078"/>
    </source>
</evidence>
<keyword evidence="13 19" id="KW-0411">Iron-sulfur</keyword>
<dbReference type="PROSITE" id="PS51387">
    <property type="entry name" value="FAD_PCMH"/>
    <property type="match status" value="1"/>
</dbReference>
<dbReference type="InterPro" id="IPR012675">
    <property type="entry name" value="Beta-grasp_dom_sf"/>
</dbReference>
<dbReference type="PROSITE" id="PS00197">
    <property type="entry name" value="2FE2S_FER_1"/>
    <property type="match status" value="1"/>
</dbReference>
<dbReference type="Proteomes" id="UP000814243">
    <property type="component" value="Unassembled WGS sequence"/>
</dbReference>
<evidence type="ECO:0000256" key="13">
    <source>
        <dbReference type="ARBA" id="ARBA00023014"/>
    </source>
</evidence>
<feature type="domain" description="FAD-binding PCMH-type" evidence="20">
    <location>
        <begin position="227"/>
        <end position="408"/>
    </location>
</feature>
<reference evidence="21" key="1">
    <citation type="journal article" date="2021" name="G3 (Bethesda)">
        <title>Genome and transcriptome analysis of the beet armyworm Spodoptera exigua reveals targets for pest control. .</title>
        <authorList>
            <person name="Simon S."/>
            <person name="Breeschoten T."/>
            <person name="Jansen H.J."/>
            <person name="Dirks R.P."/>
            <person name="Schranz M.E."/>
            <person name="Ros V.I.D."/>
        </authorList>
    </citation>
    <scope>NUCLEOTIDE SEQUENCE</scope>
    <source>
        <strain evidence="21">TB_SE_WUR_2020</strain>
    </source>
</reference>
<keyword evidence="8 19" id="KW-0001">2Fe-2S</keyword>